<dbReference type="OrthoDB" id="8561213at2"/>
<dbReference type="Proteomes" id="UP000216021">
    <property type="component" value="Unassembled WGS sequence"/>
</dbReference>
<reference evidence="1 2" key="1">
    <citation type="submission" date="2016-11" db="EMBL/GenBank/DDBJ databases">
        <title>Rahnella oryzae sp. nov., isolated from rice root.</title>
        <authorList>
            <person name="Zhang X.-X."/>
            <person name="Zhang J."/>
        </authorList>
    </citation>
    <scope>NUCLEOTIDE SEQUENCE [LARGE SCALE GENOMIC DNA]</scope>
    <source>
        <strain evidence="1 2">J11-6</strain>
    </source>
</reference>
<dbReference type="AlphaFoldDB" id="A0A1S8CL85"/>
<evidence type="ECO:0000313" key="1">
    <source>
        <dbReference type="EMBL" id="OMQ24622.1"/>
    </source>
</evidence>
<organism evidence="1 2">
    <name type="scientific">Serratia oryzae</name>
    <dbReference type="NCBI Taxonomy" id="2034155"/>
    <lineage>
        <taxon>Bacteria</taxon>
        <taxon>Pseudomonadati</taxon>
        <taxon>Pseudomonadota</taxon>
        <taxon>Gammaproteobacteria</taxon>
        <taxon>Enterobacterales</taxon>
        <taxon>Yersiniaceae</taxon>
        <taxon>Serratia</taxon>
    </lineage>
</organism>
<protein>
    <submittedName>
        <fullName evidence="1">Uncharacterized protein</fullName>
    </submittedName>
</protein>
<dbReference type="EMBL" id="MOXD01000003">
    <property type="protein sequence ID" value="OMQ24622.1"/>
    <property type="molecule type" value="Genomic_DNA"/>
</dbReference>
<name>A0A1S8CL85_9GAMM</name>
<dbReference type="STRING" id="2034155.BMI79_07305"/>
<gene>
    <name evidence="1" type="ORF">BMI79_07305</name>
</gene>
<accession>A0A1S8CL85</accession>
<sequence length="125" mass="14869">MGWYFSQQSRRELIAELTQRSESERYWRETLTYTLRGNVLWSVVQLTPKAPTGETRTFIGCDLLQGSKGEWGYKPMDESMQPYYYSCPKRYLTMVPAQSPEWREKVLAHHQRRYPQRGVIKEANQ</sequence>
<comment type="caution">
    <text evidence="1">The sequence shown here is derived from an EMBL/GenBank/DDBJ whole genome shotgun (WGS) entry which is preliminary data.</text>
</comment>
<keyword evidence="2" id="KW-1185">Reference proteome</keyword>
<dbReference type="RefSeq" id="WP_076941504.1">
    <property type="nucleotide sequence ID" value="NZ_MOXD01000003.1"/>
</dbReference>
<evidence type="ECO:0000313" key="2">
    <source>
        <dbReference type="Proteomes" id="UP000216021"/>
    </source>
</evidence>
<proteinExistence type="predicted"/>